<reference evidence="2 3" key="1">
    <citation type="submission" date="2019-01" db="EMBL/GenBank/DDBJ databases">
        <title>Sequencing of cultivated peanut Arachis hypogaea provides insights into genome evolution and oil improvement.</title>
        <authorList>
            <person name="Chen X."/>
        </authorList>
    </citation>
    <scope>NUCLEOTIDE SEQUENCE [LARGE SCALE GENOMIC DNA]</scope>
    <source>
        <strain evidence="3">cv. Fuhuasheng</strain>
        <tissue evidence="2">Leaves</tissue>
    </source>
</reference>
<keyword evidence="3" id="KW-1185">Reference proteome</keyword>
<evidence type="ECO:0008006" key="4">
    <source>
        <dbReference type="Google" id="ProtNLM"/>
    </source>
</evidence>
<dbReference type="AlphaFoldDB" id="A0A445AHY1"/>
<organism evidence="2 3">
    <name type="scientific">Arachis hypogaea</name>
    <name type="common">Peanut</name>
    <dbReference type="NCBI Taxonomy" id="3818"/>
    <lineage>
        <taxon>Eukaryota</taxon>
        <taxon>Viridiplantae</taxon>
        <taxon>Streptophyta</taxon>
        <taxon>Embryophyta</taxon>
        <taxon>Tracheophyta</taxon>
        <taxon>Spermatophyta</taxon>
        <taxon>Magnoliopsida</taxon>
        <taxon>eudicotyledons</taxon>
        <taxon>Gunneridae</taxon>
        <taxon>Pentapetalae</taxon>
        <taxon>rosids</taxon>
        <taxon>fabids</taxon>
        <taxon>Fabales</taxon>
        <taxon>Fabaceae</taxon>
        <taxon>Papilionoideae</taxon>
        <taxon>50 kb inversion clade</taxon>
        <taxon>dalbergioids sensu lato</taxon>
        <taxon>Dalbergieae</taxon>
        <taxon>Pterocarpus clade</taxon>
        <taxon>Arachis</taxon>
    </lineage>
</organism>
<protein>
    <recommendedName>
        <fullName evidence="4">Retrotransposon gag domain-containing protein</fullName>
    </recommendedName>
</protein>
<evidence type="ECO:0000313" key="2">
    <source>
        <dbReference type="EMBL" id="RYR26041.1"/>
    </source>
</evidence>
<proteinExistence type="predicted"/>
<name>A0A445AHY1_ARAHY</name>
<sequence length="147" mass="17125">MTLSINTWKQLVTKFCNKFLEEEPSMYIMDLGKVKQRKEEGLVAFIKRYRYQALLCMDTLAKPQLVYGCIRNIEEESQIYLSMSNINSFSKLLKRTSNIIKAMKYNGRRSKEIFPLEVCAADGRSKKHSYSRGPTRNSPPRYPSPEL</sequence>
<dbReference type="Proteomes" id="UP000289738">
    <property type="component" value="Chromosome B02"/>
</dbReference>
<gene>
    <name evidence="2" type="ORF">Ahy_B02g060160</name>
</gene>
<dbReference type="EMBL" id="SDMP01000012">
    <property type="protein sequence ID" value="RYR26041.1"/>
    <property type="molecule type" value="Genomic_DNA"/>
</dbReference>
<feature type="region of interest" description="Disordered" evidence="1">
    <location>
        <begin position="124"/>
        <end position="147"/>
    </location>
</feature>
<evidence type="ECO:0000256" key="1">
    <source>
        <dbReference type="SAM" id="MobiDB-lite"/>
    </source>
</evidence>
<accession>A0A445AHY1</accession>
<evidence type="ECO:0000313" key="3">
    <source>
        <dbReference type="Proteomes" id="UP000289738"/>
    </source>
</evidence>
<comment type="caution">
    <text evidence="2">The sequence shown here is derived from an EMBL/GenBank/DDBJ whole genome shotgun (WGS) entry which is preliminary data.</text>
</comment>